<accession>A0A6I8UPW7</accession>
<dbReference type="RefSeq" id="XP_001358833.3">
    <property type="nucleotide sequence ID" value="XM_001358796.4"/>
</dbReference>
<gene>
    <name evidence="3" type="primary">Nazo</name>
</gene>
<dbReference type="InterPro" id="IPR033369">
    <property type="entry name" value="C19orf12"/>
</dbReference>
<organism evidence="2 3">
    <name type="scientific">Drosophila pseudoobscura pseudoobscura</name>
    <name type="common">Fruit fly</name>
    <dbReference type="NCBI Taxonomy" id="46245"/>
    <lineage>
        <taxon>Eukaryota</taxon>
        <taxon>Metazoa</taxon>
        <taxon>Ecdysozoa</taxon>
        <taxon>Arthropoda</taxon>
        <taxon>Hexapoda</taxon>
        <taxon>Insecta</taxon>
        <taxon>Pterygota</taxon>
        <taxon>Neoptera</taxon>
        <taxon>Endopterygota</taxon>
        <taxon>Diptera</taxon>
        <taxon>Brachycera</taxon>
        <taxon>Muscomorpha</taxon>
        <taxon>Ephydroidea</taxon>
        <taxon>Drosophilidae</taxon>
        <taxon>Drosophila</taxon>
        <taxon>Sophophora</taxon>
    </lineage>
</organism>
<dbReference type="InParanoid" id="A0A6I8UPW7"/>
<comment type="similarity">
    <text evidence="1">Belongs to the C19orf12 family.</text>
</comment>
<evidence type="ECO:0000313" key="3">
    <source>
        <dbReference type="RefSeq" id="XP_001358833.3"/>
    </source>
</evidence>
<dbReference type="KEGG" id="dpo:4801799"/>
<proteinExistence type="inferred from homology"/>
<dbReference type="PANTHER" id="PTHR31493:SF1">
    <property type="entry name" value="PROTEIN C19ORF12"/>
    <property type="match status" value="1"/>
</dbReference>
<keyword evidence="2" id="KW-1185">Reference proteome</keyword>
<dbReference type="Pfam" id="PF20721">
    <property type="entry name" value="C19orf12"/>
    <property type="match status" value="1"/>
</dbReference>
<protein>
    <submittedName>
        <fullName evidence="3">Protein C19orf12 homolog</fullName>
    </submittedName>
</protein>
<name>A0A6I8UPW7_DROPS</name>
<evidence type="ECO:0000313" key="2">
    <source>
        <dbReference type="Proteomes" id="UP000001819"/>
    </source>
</evidence>
<reference evidence="3" key="2">
    <citation type="submission" date="2025-08" db="UniProtKB">
        <authorList>
            <consortium name="RefSeq"/>
        </authorList>
    </citation>
    <scope>IDENTIFICATION</scope>
    <source>
        <strain evidence="3">MV-25-SWS-2005</strain>
        <tissue evidence="3">Whole body</tissue>
    </source>
</reference>
<dbReference type="AlphaFoldDB" id="A0A6I8UPW7"/>
<dbReference type="Proteomes" id="UP000001819">
    <property type="component" value="Chromosome 2"/>
</dbReference>
<dbReference type="PANTHER" id="PTHR31493">
    <property type="entry name" value="NAZO FAMILY MEMBER"/>
    <property type="match status" value="1"/>
</dbReference>
<evidence type="ECO:0000256" key="1">
    <source>
        <dbReference type="ARBA" id="ARBA00029457"/>
    </source>
</evidence>
<reference evidence="2" key="1">
    <citation type="submission" date="2024-06" db="UniProtKB">
        <authorList>
            <consortium name="RefSeq"/>
        </authorList>
    </citation>
    <scope>NUCLEOTIDE SEQUENCE [LARGE SCALE GENOMIC DNA]</scope>
    <source>
        <strain evidence="2">MV2-25</strain>
    </source>
</reference>
<sequence>MPIDTGEIIKALAILADRRNIQVTFKETAKGAALCAAGAVIGGLLMGSRGLAVGGAIGSLAAYRLTEGKFKSLREIIMDDLTESQRIELEQHVINAVANVGYEDVLSIGALIMSNRRVQDIAMNVLKSFATEQLGLSIVN</sequence>